<dbReference type="Proteomes" id="UP000019141">
    <property type="component" value="Unassembled WGS sequence"/>
</dbReference>
<evidence type="ECO:0000313" key="1">
    <source>
        <dbReference type="EMBL" id="ETW99562.1"/>
    </source>
</evidence>
<sequence length="106" mass="11767">MAVTDIAINPQLSPDLAEQLKRQAAPLDRQLDNPYDGPQPIAVTGVLEQLGRQLWNTTGLDANTLLEALSHARDTETPVRLVVTHAEYHPLPWELLYHDHFQPAAG</sequence>
<gene>
    <name evidence="1" type="ORF">ETSY1_14515</name>
</gene>
<accession>W4LNK9</accession>
<proteinExistence type="predicted"/>
<dbReference type="AlphaFoldDB" id="W4LNK9"/>
<reference evidence="1 2" key="1">
    <citation type="journal article" date="2014" name="Nature">
        <title>An environmental bacterial taxon with a large and distinct metabolic repertoire.</title>
        <authorList>
            <person name="Wilson M.C."/>
            <person name="Mori T."/>
            <person name="Ruckert C."/>
            <person name="Uria A.R."/>
            <person name="Helf M.J."/>
            <person name="Takada K."/>
            <person name="Gernert C."/>
            <person name="Steffens U.A."/>
            <person name="Heycke N."/>
            <person name="Schmitt S."/>
            <person name="Rinke C."/>
            <person name="Helfrich E.J."/>
            <person name="Brachmann A.O."/>
            <person name="Gurgui C."/>
            <person name="Wakimoto T."/>
            <person name="Kracht M."/>
            <person name="Crusemann M."/>
            <person name="Hentschel U."/>
            <person name="Abe I."/>
            <person name="Matsunaga S."/>
            <person name="Kalinowski J."/>
            <person name="Takeyama H."/>
            <person name="Piel J."/>
        </authorList>
    </citation>
    <scope>NUCLEOTIDE SEQUENCE [LARGE SCALE GENOMIC DNA]</scope>
    <source>
        <strain evidence="2">TSY1</strain>
    </source>
</reference>
<protein>
    <submittedName>
        <fullName evidence="1">Uncharacterized protein</fullName>
    </submittedName>
</protein>
<name>W4LNK9_ENTF1</name>
<keyword evidence="2" id="KW-1185">Reference proteome</keyword>
<dbReference type="EMBL" id="AZHW01000432">
    <property type="protein sequence ID" value="ETW99562.1"/>
    <property type="molecule type" value="Genomic_DNA"/>
</dbReference>
<comment type="caution">
    <text evidence="1">The sequence shown here is derived from an EMBL/GenBank/DDBJ whole genome shotgun (WGS) entry which is preliminary data.</text>
</comment>
<evidence type="ECO:0000313" key="2">
    <source>
        <dbReference type="Proteomes" id="UP000019141"/>
    </source>
</evidence>
<dbReference type="HOGENOM" id="CLU_2218250_0_0_7"/>
<organism evidence="1 2">
    <name type="scientific">Entotheonella factor</name>
    <dbReference type="NCBI Taxonomy" id="1429438"/>
    <lineage>
        <taxon>Bacteria</taxon>
        <taxon>Pseudomonadati</taxon>
        <taxon>Nitrospinota/Tectimicrobiota group</taxon>
        <taxon>Candidatus Tectimicrobiota</taxon>
        <taxon>Candidatus Entotheonellia</taxon>
        <taxon>Candidatus Entotheonellales</taxon>
        <taxon>Candidatus Entotheonellaceae</taxon>
        <taxon>Candidatus Entotheonella</taxon>
    </lineage>
</organism>